<dbReference type="Proteomes" id="UP000462621">
    <property type="component" value="Unassembled WGS sequence"/>
</dbReference>
<keyword evidence="2" id="KW-1185">Reference proteome</keyword>
<sequence>MNIHNKFSIGTIHSLLQRIGKDSCRFFEHATYRVIPAEEKTEHSSLEIVLSNGFSLYINVTAVNNGSKQPEIYFGHENSLFQRLPVKSIGGDLYECSSENLCFFIDGIMGKLAEIEQLVVF</sequence>
<comment type="caution">
    <text evidence="1">The sequence shown here is derived from an EMBL/GenBank/DDBJ whole genome shotgun (WGS) entry which is preliminary data.</text>
</comment>
<name>A0A7X4LH92_9VIBR</name>
<gene>
    <name evidence="1" type="ORF">F9817_01405</name>
</gene>
<dbReference type="EMBL" id="WEKT01000002">
    <property type="protein sequence ID" value="MZI91862.1"/>
    <property type="molecule type" value="Genomic_DNA"/>
</dbReference>
<reference evidence="1 2" key="1">
    <citation type="submission" date="2019-10" db="EMBL/GenBank/DDBJ databases">
        <title>Vibrio sp. nov. isolated from a shrimp pond.</title>
        <authorList>
            <person name="Gomez-Gil B."/>
            <person name="Enciso-Ibarra J."/>
            <person name="Enciso-Ibarra K."/>
            <person name="Bolan-Mejia C."/>
        </authorList>
    </citation>
    <scope>NUCLEOTIDE SEQUENCE [LARGE SCALE GENOMIC DNA]</scope>
    <source>
        <strain evidence="1 2">CAIM 722</strain>
    </source>
</reference>
<organism evidence="1 2">
    <name type="scientific">Vibrio eleionomae</name>
    <dbReference type="NCBI Taxonomy" id="2653505"/>
    <lineage>
        <taxon>Bacteria</taxon>
        <taxon>Pseudomonadati</taxon>
        <taxon>Pseudomonadota</taxon>
        <taxon>Gammaproteobacteria</taxon>
        <taxon>Vibrionales</taxon>
        <taxon>Vibrionaceae</taxon>
        <taxon>Vibrio</taxon>
    </lineage>
</organism>
<accession>A0A7X4LH92</accession>
<evidence type="ECO:0000313" key="1">
    <source>
        <dbReference type="EMBL" id="MZI91862.1"/>
    </source>
</evidence>
<dbReference type="AlphaFoldDB" id="A0A7X4LH92"/>
<evidence type="ECO:0000313" key="2">
    <source>
        <dbReference type="Proteomes" id="UP000462621"/>
    </source>
</evidence>
<protein>
    <submittedName>
        <fullName evidence="1">Uncharacterized protein</fullName>
    </submittedName>
</protein>
<dbReference type="RefSeq" id="WP_161153177.1">
    <property type="nucleotide sequence ID" value="NZ_WEKT01000002.1"/>
</dbReference>
<proteinExistence type="predicted"/>